<feature type="transmembrane region" description="Helical" evidence="1">
    <location>
        <begin position="6"/>
        <end position="26"/>
    </location>
</feature>
<organism evidence="2">
    <name type="scientific">Sulfurisphaera javensis</name>
    <dbReference type="NCBI Taxonomy" id="2049879"/>
    <lineage>
        <taxon>Archaea</taxon>
        <taxon>Thermoproteota</taxon>
        <taxon>Thermoprotei</taxon>
        <taxon>Sulfolobales</taxon>
        <taxon>Sulfolobaceae</taxon>
        <taxon>Sulfurisphaera</taxon>
    </lineage>
</organism>
<accession>A0AAT9GQL5</accession>
<evidence type="ECO:0000313" key="2">
    <source>
        <dbReference type="EMBL" id="BFH72974.1"/>
    </source>
</evidence>
<keyword evidence="1" id="KW-0472">Membrane</keyword>
<keyword evidence="1" id="KW-1133">Transmembrane helix</keyword>
<dbReference type="GeneID" id="92353847"/>
<dbReference type="RefSeq" id="WP_369611158.1">
    <property type="nucleotide sequence ID" value="NZ_AP031322.1"/>
</dbReference>
<dbReference type="EMBL" id="AP031322">
    <property type="protein sequence ID" value="BFH72974.1"/>
    <property type="molecule type" value="Genomic_DNA"/>
</dbReference>
<dbReference type="KEGG" id="sjv:SJAV_09180"/>
<dbReference type="AlphaFoldDB" id="A0AAT9GQL5"/>
<sequence length="55" mass="6130">MDLLYFRGVAIGLTIASLTGLIAYFARPKVKPVLLYLSILELILGIYVISFILRS</sequence>
<keyword evidence="1" id="KW-0812">Transmembrane</keyword>
<feature type="transmembrane region" description="Helical" evidence="1">
    <location>
        <begin position="33"/>
        <end position="53"/>
    </location>
</feature>
<name>A0AAT9GQL5_9CREN</name>
<proteinExistence type="predicted"/>
<reference evidence="2" key="1">
    <citation type="submission" date="2024-03" db="EMBL/GenBank/DDBJ databases">
        <title>Complete genome sequence of Sulfurisphaera javensis strain KD-1.</title>
        <authorList>
            <person name="Sakai H."/>
            <person name="Nur N."/>
            <person name="Suwanto A."/>
            <person name="Kurosawa N."/>
        </authorList>
    </citation>
    <scope>NUCLEOTIDE SEQUENCE</scope>
    <source>
        <strain evidence="2">KD-1</strain>
    </source>
</reference>
<evidence type="ECO:0000256" key="1">
    <source>
        <dbReference type="SAM" id="Phobius"/>
    </source>
</evidence>
<protein>
    <submittedName>
        <fullName evidence="2">Uncharacterized protein</fullName>
    </submittedName>
</protein>
<gene>
    <name evidence="2" type="ORF">SJAV_09180</name>
</gene>